<evidence type="ECO:0000313" key="2">
    <source>
        <dbReference type="Proteomes" id="UP001470230"/>
    </source>
</evidence>
<organism evidence="1 2">
    <name type="scientific">Tritrichomonas musculus</name>
    <dbReference type="NCBI Taxonomy" id="1915356"/>
    <lineage>
        <taxon>Eukaryota</taxon>
        <taxon>Metamonada</taxon>
        <taxon>Parabasalia</taxon>
        <taxon>Tritrichomonadida</taxon>
        <taxon>Tritrichomonadidae</taxon>
        <taxon>Tritrichomonas</taxon>
    </lineage>
</organism>
<protein>
    <submittedName>
        <fullName evidence="1">Uncharacterized protein</fullName>
    </submittedName>
</protein>
<sequence length="612" mass="69554">MFVVKPPSIDKPLEMKKYLTNYKNYIFSQEIITEKFKYLAYMNSIFPDVRPDVQSVIYDGIFSLARDLSPAIRERALQILSETAPIPNEWIPETLSKGKEELESLGKTDVISSSSTINFQKGNSYKSPPHGKPNSKTSMVNRPYIGTIGMCLEDPYPEVRSKAISALVKSVTKSDDENVIKNSIKVMTTITQLTNDASPLVRTSAIKGLYQTSSIVGHLVELEDSQLRLILPIIVDKESHQHDRIEVLKFIERLFVTSYDQIYRVSFDLTEAVDRCDWGFLLVTAYTFGRHNHYFTRIISSDLFSTLWSYSFEFPYPKRKILIKIIIILGAYDEEPFPLQKTIQKIGPIFTPLLMLLRKQYEENMEAVKNNEDIKIIENHSEKVDVISETSQKVEESKILLNKDIMVNGAVDLDYLEEVIQNGSDLSIKELLALNDALKDSCNCLLKKGQNLAYENEKVTIIVNNNNGAVTSTNIPQSPNSLSSLNFPNNVAVKSRMVKYKGQINPIIFDNSKFVPIPYSPQGNFNIPISGKITPYPKDAVVLLSMKIPLLDTKLFPLEVKPDGSFLFQPTINLPPFSPYCRVELALELTDKDDKVRIPITDKPHEIWFKMQ</sequence>
<reference evidence="1 2" key="1">
    <citation type="submission" date="2024-04" db="EMBL/GenBank/DDBJ databases">
        <title>Tritrichomonas musculus Genome.</title>
        <authorList>
            <person name="Alves-Ferreira E."/>
            <person name="Grigg M."/>
            <person name="Lorenzi H."/>
            <person name="Galac M."/>
        </authorList>
    </citation>
    <scope>NUCLEOTIDE SEQUENCE [LARGE SCALE GENOMIC DNA]</scope>
    <source>
        <strain evidence="1 2">EAF2021</strain>
    </source>
</reference>
<dbReference type="Proteomes" id="UP001470230">
    <property type="component" value="Unassembled WGS sequence"/>
</dbReference>
<gene>
    <name evidence="1" type="ORF">M9Y10_041371</name>
</gene>
<name>A0ABR2K4X3_9EUKA</name>
<dbReference type="InterPro" id="IPR011989">
    <property type="entry name" value="ARM-like"/>
</dbReference>
<proteinExistence type="predicted"/>
<dbReference type="EMBL" id="JAPFFF010000007">
    <property type="protein sequence ID" value="KAK8885913.1"/>
    <property type="molecule type" value="Genomic_DNA"/>
</dbReference>
<dbReference type="InterPro" id="IPR016024">
    <property type="entry name" value="ARM-type_fold"/>
</dbReference>
<dbReference type="Gene3D" id="1.25.10.10">
    <property type="entry name" value="Leucine-rich Repeat Variant"/>
    <property type="match status" value="1"/>
</dbReference>
<evidence type="ECO:0000313" key="1">
    <source>
        <dbReference type="EMBL" id="KAK8885913.1"/>
    </source>
</evidence>
<dbReference type="SUPFAM" id="SSF48371">
    <property type="entry name" value="ARM repeat"/>
    <property type="match status" value="1"/>
</dbReference>
<comment type="caution">
    <text evidence="1">The sequence shown here is derived from an EMBL/GenBank/DDBJ whole genome shotgun (WGS) entry which is preliminary data.</text>
</comment>
<accession>A0ABR2K4X3</accession>
<keyword evidence="2" id="KW-1185">Reference proteome</keyword>